<sequence>MQSVKRAAFHYDSLSGEYNFMFKGKSNAGGEGKQEGFKIGECSDQYQREEHDVNGRQEAEVGGLSLELSLGFNDISVCTSKERERMENPSSARRVASDRNKRNKVEREEARMLVSTSELRLGLDPWCIKKKLTGSDLGDMSRLMLASECVEYHVFPSWNADQLKKIKEGLPVSVWDCDTQTEHELVFKRWNKRANVFIKNWVKDFEKRRELKVGDEIGLGWDTCNSRFQFSVLSRVATN</sequence>
<dbReference type="GO" id="GO:0003677">
    <property type="term" value="F:DNA binding"/>
    <property type="evidence" value="ECO:0007669"/>
    <property type="project" value="UniProtKB-KW"/>
</dbReference>
<dbReference type="OMA" id="ECVEYHV"/>
<keyword evidence="5" id="KW-0539">Nucleus</keyword>
<dbReference type="PANTHER" id="PTHR34269">
    <property type="entry name" value="TRANSCRIPTION FACTOR B3-DOMAIN FAMILY-RELATED"/>
    <property type="match status" value="1"/>
</dbReference>
<dbReference type="AlphaFoldDB" id="A0A061FI73"/>
<keyword evidence="4" id="KW-0804">Transcription</keyword>
<dbReference type="InterPro" id="IPR003340">
    <property type="entry name" value="B3_DNA-bd"/>
</dbReference>
<dbReference type="PANTHER" id="PTHR34269:SF11">
    <property type="entry name" value="B3 DOMAIN PROTEIN"/>
    <property type="match status" value="1"/>
</dbReference>
<name>A0A061FI73_THECC</name>
<evidence type="ECO:0000313" key="7">
    <source>
        <dbReference type="EMBL" id="EOY16751.1"/>
    </source>
</evidence>
<comment type="subcellular location">
    <subcellularLocation>
        <location evidence="1">Nucleus</location>
    </subcellularLocation>
</comment>
<reference evidence="7 8" key="1">
    <citation type="journal article" date="2013" name="Genome Biol.">
        <title>The genome sequence of the most widely cultivated cacao type and its use to identify candidate genes regulating pod color.</title>
        <authorList>
            <person name="Motamayor J.C."/>
            <person name="Mockaitis K."/>
            <person name="Schmutz J."/>
            <person name="Haiminen N."/>
            <person name="Iii D.L."/>
            <person name="Cornejo O."/>
            <person name="Findley S.D."/>
            <person name="Zheng P."/>
            <person name="Utro F."/>
            <person name="Royaert S."/>
            <person name="Saski C."/>
            <person name="Jenkins J."/>
            <person name="Podicheti R."/>
            <person name="Zhao M."/>
            <person name="Scheffler B.E."/>
            <person name="Stack J.C."/>
            <person name="Feltus F.A."/>
            <person name="Mustiga G.M."/>
            <person name="Amores F."/>
            <person name="Phillips W."/>
            <person name="Marelli J.P."/>
            <person name="May G.D."/>
            <person name="Shapiro H."/>
            <person name="Ma J."/>
            <person name="Bustamante C.D."/>
            <person name="Schnell R.J."/>
            <person name="Main D."/>
            <person name="Gilbert D."/>
            <person name="Parida L."/>
            <person name="Kuhn D.N."/>
        </authorList>
    </citation>
    <scope>NUCLEOTIDE SEQUENCE [LARGE SCALE GENOMIC DNA]</scope>
    <source>
        <strain evidence="8">cv. Matina 1-6</strain>
    </source>
</reference>
<keyword evidence="2" id="KW-0805">Transcription regulation</keyword>
<dbReference type="Proteomes" id="UP000026915">
    <property type="component" value="Chromosome 8"/>
</dbReference>
<dbReference type="InterPro" id="IPR051442">
    <property type="entry name" value="B3_domain"/>
</dbReference>
<evidence type="ECO:0000256" key="2">
    <source>
        <dbReference type="ARBA" id="ARBA00023015"/>
    </source>
</evidence>
<dbReference type="HOGENOM" id="CLU_1172442_0_0_1"/>
<accession>A0A061FI73</accession>
<keyword evidence="8" id="KW-1185">Reference proteome</keyword>
<evidence type="ECO:0000313" key="8">
    <source>
        <dbReference type="Proteomes" id="UP000026915"/>
    </source>
</evidence>
<dbReference type="Gene3D" id="2.40.330.10">
    <property type="entry name" value="DNA-binding pseudobarrel domain"/>
    <property type="match status" value="1"/>
</dbReference>
<proteinExistence type="predicted"/>
<evidence type="ECO:0000256" key="1">
    <source>
        <dbReference type="ARBA" id="ARBA00004123"/>
    </source>
</evidence>
<evidence type="ECO:0000256" key="4">
    <source>
        <dbReference type="ARBA" id="ARBA00023163"/>
    </source>
</evidence>
<dbReference type="GO" id="GO:0005634">
    <property type="term" value="C:nucleus"/>
    <property type="evidence" value="ECO:0007669"/>
    <property type="project" value="UniProtKB-SubCell"/>
</dbReference>
<evidence type="ECO:0000256" key="3">
    <source>
        <dbReference type="ARBA" id="ARBA00023125"/>
    </source>
</evidence>
<feature type="region of interest" description="Disordered" evidence="6">
    <location>
        <begin position="81"/>
        <end position="105"/>
    </location>
</feature>
<dbReference type="Gramene" id="EOY16751">
    <property type="protein sequence ID" value="EOY16751"/>
    <property type="gene ID" value="TCM_035630"/>
</dbReference>
<dbReference type="SUPFAM" id="SSF101936">
    <property type="entry name" value="DNA-binding pseudobarrel domain"/>
    <property type="match status" value="1"/>
</dbReference>
<protein>
    <submittedName>
        <fullName evidence="7">AP2/B3 transcriptional factor family protein</fullName>
    </submittedName>
</protein>
<dbReference type="InterPro" id="IPR015300">
    <property type="entry name" value="DNA-bd_pseudobarrel_sf"/>
</dbReference>
<evidence type="ECO:0000256" key="5">
    <source>
        <dbReference type="ARBA" id="ARBA00023242"/>
    </source>
</evidence>
<dbReference type="EMBL" id="CM001886">
    <property type="protein sequence ID" value="EOY16751.1"/>
    <property type="molecule type" value="Genomic_DNA"/>
</dbReference>
<dbReference type="eggNOG" id="ENOG502S55S">
    <property type="taxonomic scope" value="Eukaryota"/>
</dbReference>
<evidence type="ECO:0000256" key="6">
    <source>
        <dbReference type="SAM" id="MobiDB-lite"/>
    </source>
</evidence>
<dbReference type="InParanoid" id="A0A061FI73"/>
<keyword evidence="3" id="KW-0238">DNA-binding</keyword>
<dbReference type="CDD" id="cd10017">
    <property type="entry name" value="B3_DNA"/>
    <property type="match status" value="1"/>
</dbReference>
<gene>
    <name evidence="7" type="ORF">TCM_035630</name>
</gene>
<feature type="compositionally biased region" description="Basic and acidic residues" evidence="6">
    <location>
        <begin position="95"/>
        <end position="105"/>
    </location>
</feature>
<organism evidence="7 8">
    <name type="scientific">Theobroma cacao</name>
    <name type="common">Cacao</name>
    <name type="synonym">Cocoa</name>
    <dbReference type="NCBI Taxonomy" id="3641"/>
    <lineage>
        <taxon>Eukaryota</taxon>
        <taxon>Viridiplantae</taxon>
        <taxon>Streptophyta</taxon>
        <taxon>Embryophyta</taxon>
        <taxon>Tracheophyta</taxon>
        <taxon>Spermatophyta</taxon>
        <taxon>Magnoliopsida</taxon>
        <taxon>eudicotyledons</taxon>
        <taxon>Gunneridae</taxon>
        <taxon>Pentapetalae</taxon>
        <taxon>rosids</taxon>
        <taxon>malvids</taxon>
        <taxon>Malvales</taxon>
        <taxon>Malvaceae</taxon>
        <taxon>Byttnerioideae</taxon>
        <taxon>Theobroma</taxon>
    </lineage>
</organism>